<evidence type="ECO:0000313" key="2">
    <source>
        <dbReference type="Proteomes" id="UP000008817"/>
    </source>
</evidence>
<dbReference type="HOGENOM" id="CLU_2619531_0_0_5"/>
<dbReference type="Proteomes" id="UP000008817">
    <property type="component" value="Chromosome"/>
</dbReference>
<gene>
    <name evidence="1" type="ordered locus">RHECIAT_CH0000712</name>
</gene>
<protein>
    <submittedName>
        <fullName evidence="1">Uncharacterized protein</fullName>
    </submittedName>
</protein>
<evidence type="ECO:0000313" key="1">
    <source>
        <dbReference type="EMBL" id="ACE89701.1"/>
    </source>
</evidence>
<name>B3PPJ4_RHIE6</name>
<proteinExistence type="predicted"/>
<dbReference type="KEGG" id="rec:RHECIAT_CH0000712"/>
<accession>B3PPJ4</accession>
<organism evidence="1 2">
    <name type="scientific">Rhizobium etli (strain CIAT 652)</name>
    <dbReference type="NCBI Taxonomy" id="491916"/>
    <lineage>
        <taxon>Bacteria</taxon>
        <taxon>Pseudomonadati</taxon>
        <taxon>Pseudomonadota</taxon>
        <taxon>Alphaproteobacteria</taxon>
        <taxon>Hyphomicrobiales</taxon>
        <taxon>Rhizobiaceae</taxon>
        <taxon>Rhizobium/Agrobacterium group</taxon>
        <taxon>Rhizobium</taxon>
    </lineage>
</organism>
<reference evidence="1 2" key="1">
    <citation type="submission" date="2008-04" db="EMBL/GenBank/DDBJ databases">
        <title>Genome diversity and DNA divergence of Rhizobium etli.</title>
        <authorList>
            <person name="Gonzalez V."/>
            <person name="Acosta J.L."/>
            <person name="Santamaria R.I."/>
            <person name="Bustos P."/>
            <person name="Hernandez-Gonzalez I.L."/>
            <person name="Fernandez J.L."/>
            <person name="Diaz R."/>
            <person name="Flores M."/>
            <person name="Mora J."/>
            <person name="Palacios R."/>
            <person name="Davila G."/>
        </authorList>
    </citation>
    <scope>NUCLEOTIDE SEQUENCE [LARGE SCALE GENOMIC DNA]</scope>
    <source>
        <strain evidence="1 2">CIAT 652</strain>
    </source>
</reference>
<sequence length="78" mass="9158">MPRENRAGRWLRARPLRSSRNPIREQSLLCPCRRHVLVVDWPITRSLRVPCSRRATAQQYFMPTGLNCFKSRQGGMAY</sequence>
<dbReference type="EMBL" id="CP001074">
    <property type="protein sequence ID" value="ACE89701.1"/>
    <property type="molecule type" value="Genomic_DNA"/>
</dbReference>
<dbReference type="AlphaFoldDB" id="B3PPJ4"/>